<keyword evidence="3 6" id="KW-0812">Transmembrane</keyword>
<organism evidence="7 8">
    <name type="scientific">Mesorhizobium plurifarium</name>
    <dbReference type="NCBI Taxonomy" id="69974"/>
    <lineage>
        <taxon>Bacteria</taxon>
        <taxon>Pseudomonadati</taxon>
        <taxon>Pseudomonadota</taxon>
        <taxon>Alphaproteobacteria</taxon>
        <taxon>Hyphomicrobiales</taxon>
        <taxon>Phyllobacteriaceae</taxon>
        <taxon>Mesorhizobium</taxon>
    </lineage>
</organism>
<evidence type="ECO:0000256" key="6">
    <source>
        <dbReference type="SAM" id="Phobius"/>
    </source>
</evidence>
<dbReference type="AlphaFoldDB" id="A0A090GGM3"/>
<feature type="transmembrane region" description="Helical" evidence="6">
    <location>
        <begin position="58"/>
        <end position="77"/>
    </location>
</feature>
<dbReference type="GO" id="GO:0005886">
    <property type="term" value="C:plasma membrane"/>
    <property type="evidence" value="ECO:0007669"/>
    <property type="project" value="UniProtKB-SubCell"/>
</dbReference>
<dbReference type="InterPro" id="IPR050189">
    <property type="entry name" value="MFS_Efflux_Transporters"/>
</dbReference>
<sequence length="135" mass="14005">MRFIRGTHSSPAVFTYIKPYLTGVCGLATATVTWVLLLFGAGMTIGNIIGGRFADWKLMPTVVPTLLAVALLFAATLNQGAFNVGNVGGAWIGGLAISWGVSYANLPLVGATLALLAVAVAVLSQSLDRRAVVQT</sequence>
<reference evidence="7 8" key="1">
    <citation type="submission" date="2014-08" db="EMBL/GenBank/DDBJ databases">
        <authorList>
            <person name="Moulin Lionel"/>
        </authorList>
    </citation>
    <scope>NUCLEOTIDE SEQUENCE [LARGE SCALE GENOMIC DNA]</scope>
</reference>
<evidence type="ECO:0000256" key="4">
    <source>
        <dbReference type="ARBA" id="ARBA00022989"/>
    </source>
</evidence>
<proteinExistence type="predicted"/>
<name>A0A090GGM3_MESPL</name>
<dbReference type="PANTHER" id="PTHR43124">
    <property type="entry name" value="PURINE EFFLUX PUMP PBUE"/>
    <property type="match status" value="1"/>
</dbReference>
<protein>
    <submittedName>
        <fullName evidence="7">Major facilitator superfamily MFS_1</fullName>
    </submittedName>
</protein>
<keyword evidence="2" id="KW-1003">Cell membrane</keyword>
<keyword evidence="4 6" id="KW-1133">Transmembrane helix</keyword>
<feature type="transmembrane region" description="Helical" evidence="6">
    <location>
        <begin position="97"/>
        <end position="123"/>
    </location>
</feature>
<evidence type="ECO:0000313" key="7">
    <source>
        <dbReference type="EMBL" id="CDX30619.1"/>
    </source>
</evidence>
<keyword evidence="5 6" id="KW-0472">Membrane</keyword>
<dbReference type="Proteomes" id="UP000046373">
    <property type="component" value="Unassembled WGS sequence"/>
</dbReference>
<evidence type="ECO:0000313" key="8">
    <source>
        <dbReference type="Proteomes" id="UP000046373"/>
    </source>
</evidence>
<dbReference type="PANTHER" id="PTHR43124:SF8">
    <property type="entry name" value="INNER MEMBRANE TRANSPORT PROTEIN YDHP"/>
    <property type="match status" value="1"/>
</dbReference>
<evidence type="ECO:0000256" key="2">
    <source>
        <dbReference type="ARBA" id="ARBA00022475"/>
    </source>
</evidence>
<dbReference type="GO" id="GO:0022857">
    <property type="term" value="F:transmembrane transporter activity"/>
    <property type="evidence" value="ECO:0007669"/>
    <property type="project" value="TreeGrafter"/>
</dbReference>
<comment type="subcellular location">
    <subcellularLocation>
        <location evidence="1">Cell membrane</location>
        <topology evidence="1">Multi-pass membrane protein</topology>
    </subcellularLocation>
</comment>
<evidence type="ECO:0000256" key="3">
    <source>
        <dbReference type="ARBA" id="ARBA00022692"/>
    </source>
</evidence>
<evidence type="ECO:0000256" key="1">
    <source>
        <dbReference type="ARBA" id="ARBA00004651"/>
    </source>
</evidence>
<feature type="transmembrane region" description="Helical" evidence="6">
    <location>
        <begin position="20"/>
        <end position="46"/>
    </location>
</feature>
<dbReference type="InterPro" id="IPR036259">
    <property type="entry name" value="MFS_trans_sf"/>
</dbReference>
<dbReference type="Gene3D" id="1.20.1250.20">
    <property type="entry name" value="MFS general substrate transporter like domains"/>
    <property type="match status" value="1"/>
</dbReference>
<dbReference type="SUPFAM" id="SSF103473">
    <property type="entry name" value="MFS general substrate transporter"/>
    <property type="match status" value="1"/>
</dbReference>
<dbReference type="EMBL" id="CCNB01000005">
    <property type="protein sequence ID" value="CDX30619.1"/>
    <property type="molecule type" value="Genomic_DNA"/>
</dbReference>
<accession>A0A090GGM3</accession>
<evidence type="ECO:0000256" key="5">
    <source>
        <dbReference type="ARBA" id="ARBA00023136"/>
    </source>
</evidence>
<gene>
    <name evidence="7" type="ORF">MPLDJ20_130094</name>
</gene>